<reference evidence="2" key="1">
    <citation type="journal article" date="2016" name="ISME J.">
        <title>Chasing the elusive Euryarchaeota class WSA2: genomes reveal a uniquely fastidious methyl-reducing methanogen.</title>
        <authorList>
            <person name="Nobu M.K."/>
            <person name="Narihiro T."/>
            <person name="Kuroda K."/>
            <person name="Mei R."/>
            <person name="Liu W.T."/>
        </authorList>
    </citation>
    <scope>NUCLEOTIDE SEQUENCE [LARGE SCALE GENOMIC DNA]</scope>
    <source>
        <strain evidence="2">ADurb1213_Bin02801</strain>
    </source>
</reference>
<keyword evidence="1" id="KW-0472">Membrane</keyword>
<evidence type="ECO:0000256" key="1">
    <source>
        <dbReference type="SAM" id="Phobius"/>
    </source>
</evidence>
<comment type="caution">
    <text evidence="2">The sequence shown here is derived from an EMBL/GenBank/DDBJ whole genome shotgun (WGS) entry which is preliminary data.</text>
</comment>
<dbReference type="AlphaFoldDB" id="A0A150JFB5"/>
<proteinExistence type="predicted"/>
<name>A0A150JFB5_9EURY</name>
<gene>
    <name evidence="2" type="ORF">APG09_01606</name>
</gene>
<evidence type="ECO:0000313" key="2">
    <source>
        <dbReference type="EMBL" id="KYC55594.1"/>
    </source>
</evidence>
<feature type="transmembrane region" description="Helical" evidence="1">
    <location>
        <begin position="212"/>
        <end position="234"/>
    </location>
</feature>
<sequence length="235" mass="26209">MGDNKITEMSKIIGQIEDELLNIKSAKEQAEAVIDSSKDMLESSKNVAEMFVKTTKQIISDVNDKIAILKAQSYSIEGCVQQGISKITQQSNLAQLKLEKDFNSLVQKMCDTISASTNKSLGDIVNEIDEYHGLITGVTKEFSDSTSDMIEKQERQIVEMKKLVTCMQDSQNSLSSKVEELKQFDINRIFDELGEIHKIESESASTSKKWRFIGLIAFGGSIILEIAILIKLFVA</sequence>
<dbReference type="EMBL" id="LNJE01000045">
    <property type="protein sequence ID" value="KYC55594.1"/>
    <property type="molecule type" value="Genomic_DNA"/>
</dbReference>
<organism evidence="2">
    <name type="scientific">Candidatus Methanofastidiosum methylothiophilum</name>
    <dbReference type="NCBI Taxonomy" id="1705564"/>
    <lineage>
        <taxon>Archaea</taxon>
        <taxon>Methanobacteriati</taxon>
        <taxon>Methanobacteriota</taxon>
        <taxon>Stenosarchaea group</taxon>
        <taxon>Candidatus Methanofastidiosia</taxon>
        <taxon>Candidatus Methanofastidiosales</taxon>
        <taxon>Candidatus Methanofastidiosaceae</taxon>
        <taxon>Candidatus Methanofastidiosum</taxon>
    </lineage>
</organism>
<keyword evidence="1" id="KW-0812">Transmembrane</keyword>
<protein>
    <submittedName>
        <fullName evidence="2">Uncharacterized protein</fullName>
    </submittedName>
</protein>
<accession>A0A150JFB5</accession>
<keyword evidence="1" id="KW-1133">Transmembrane helix</keyword>